<dbReference type="PROSITE" id="PS50835">
    <property type="entry name" value="IG_LIKE"/>
    <property type="match status" value="1"/>
</dbReference>
<evidence type="ECO:0000313" key="2">
    <source>
        <dbReference type="EMBL" id="GBP54529.1"/>
    </source>
</evidence>
<comment type="caution">
    <text evidence="2">The sequence shown here is derived from an EMBL/GenBank/DDBJ whole genome shotgun (WGS) entry which is preliminary data.</text>
</comment>
<dbReference type="Proteomes" id="UP000299102">
    <property type="component" value="Unassembled WGS sequence"/>
</dbReference>
<dbReference type="AlphaFoldDB" id="A0A4C1WWH7"/>
<dbReference type="STRING" id="151549.A0A4C1WWH7"/>
<evidence type="ECO:0000259" key="1">
    <source>
        <dbReference type="PROSITE" id="PS50835"/>
    </source>
</evidence>
<dbReference type="InterPro" id="IPR036179">
    <property type="entry name" value="Ig-like_dom_sf"/>
</dbReference>
<dbReference type="PANTHER" id="PTHR23278">
    <property type="entry name" value="SIDESTEP PROTEIN"/>
    <property type="match status" value="1"/>
</dbReference>
<dbReference type="PANTHER" id="PTHR23278:SF19">
    <property type="entry name" value="OBSCURIN"/>
    <property type="match status" value="1"/>
</dbReference>
<dbReference type="EMBL" id="BGZK01000649">
    <property type="protein sequence ID" value="GBP54529.1"/>
    <property type="molecule type" value="Genomic_DNA"/>
</dbReference>
<dbReference type="InterPro" id="IPR007110">
    <property type="entry name" value="Ig-like_dom"/>
</dbReference>
<proteinExistence type="predicted"/>
<dbReference type="SUPFAM" id="SSF48726">
    <property type="entry name" value="Immunoglobulin"/>
    <property type="match status" value="1"/>
</dbReference>
<accession>A0A4C1WWH7</accession>
<gene>
    <name evidence="2" type="ORF">EVAR_43400_1</name>
</gene>
<name>A0A4C1WWH7_EUMVA</name>
<dbReference type="InterPro" id="IPR013783">
    <property type="entry name" value="Ig-like_fold"/>
</dbReference>
<protein>
    <recommendedName>
        <fullName evidence="1">Ig-like domain-containing protein</fullName>
    </recommendedName>
</protein>
<feature type="domain" description="Ig-like" evidence="1">
    <location>
        <begin position="25"/>
        <end position="134"/>
    </location>
</feature>
<dbReference type="Pfam" id="PF13927">
    <property type="entry name" value="Ig_3"/>
    <property type="match status" value="1"/>
</dbReference>
<keyword evidence="3" id="KW-1185">Reference proteome</keyword>
<dbReference type="Gene3D" id="2.60.40.10">
    <property type="entry name" value="Immunoglobulins"/>
    <property type="match status" value="1"/>
</dbReference>
<evidence type="ECO:0000313" key="3">
    <source>
        <dbReference type="Proteomes" id="UP000299102"/>
    </source>
</evidence>
<organism evidence="2 3">
    <name type="scientific">Eumeta variegata</name>
    <name type="common">Bagworm moth</name>
    <name type="synonym">Eumeta japonica</name>
    <dbReference type="NCBI Taxonomy" id="151549"/>
    <lineage>
        <taxon>Eukaryota</taxon>
        <taxon>Metazoa</taxon>
        <taxon>Ecdysozoa</taxon>
        <taxon>Arthropoda</taxon>
        <taxon>Hexapoda</taxon>
        <taxon>Insecta</taxon>
        <taxon>Pterygota</taxon>
        <taxon>Neoptera</taxon>
        <taxon>Endopterygota</taxon>
        <taxon>Lepidoptera</taxon>
        <taxon>Glossata</taxon>
        <taxon>Ditrysia</taxon>
        <taxon>Tineoidea</taxon>
        <taxon>Psychidae</taxon>
        <taxon>Oiketicinae</taxon>
        <taxon>Eumeta</taxon>
    </lineage>
</organism>
<dbReference type="OrthoDB" id="10048737at2759"/>
<reference evidence="2 3" key="1">
    <citation type="journal article" date="2019" name="Commun. Biol.">
        <title>The bagworm genome reveals a unique fibroin gene that provides high tensile strength.</title>
        <authorList>
            <person name="Kono N."/>
            <person name="Nakamura H."/>
            <person name="Ohtoshi R."/>
            <person name="Tomita M."/>
            <person name="Numata K."/>
            <person name="Arakawa K."/>
        </authorList>
    </citation>
    <scope>NUCLEOTIDE SEQUENCE [LARGE SCALE GENOMIC DNA]</scope>
</reference>
<sequence>MANALTCRTLLDEVRHEIYETYIFPRLVPSASEHKPVCKNNATIIVGAALEEATRVLCEVDAYPAPKNFQWMLNNSMGTKELDTLAYAIHRVLYQQANYTAVNGRSILSYTPTSEVDYGTLSCRATNLAGQQIDACHYTFAAGGATGPAGELQLA</sequence>